<feature type="compositionally biased region" description="Polar residues" evidence="1">
    <location>
        <begin position="1"/>
        <end position="10"/>
    </location>
</feature>
<keyword evidence="2" id="KW-0812">Transmembrane</keyword>
<dbReference type="Proteomes" id="UP001058974">
    <property type="component" value="Chromosome 7"/>
</dbReference>
<feature type="compositionally biased region" description="Low complexity" evidence="1">
    <location>
        <begin position="11"/>
        <end position="29"/>
    </location>
</feature>
<dbReference type="Gramene" id="Psat07G0276900-T1">
    <property type="protein sequence ID" value="KAI5386364.1"/>
    <property type="gene ID" value="KIW84_072769"/>
</dbReference>
<gene>
    <name evidence="3" type="ORF">KIW84_072769</name>
</gene>
<feature type="transmembrane region" description="Helical" evidence="2">
    <location>
        <begin position="56"/>
        <end position="79"/>
    </location>
</feature>
<dbReference type="EMBL" id="JAMSHJ010000007">
    <property type="protein sequence ID" value="KAI5386364.1"/>
    <property type="molecule type" value="Genomic_DNA"/>
</dbReference>
<evidence type="ECO:0000256" key="1">
    <source>
        <dbReference type="SAM" id="MobiDB-lite"/>
    </source>
</evidence>
<accession>A0A9D4ZWG2</accession>
<protein>
    <submittedName>
        <fullName evidence="3">Uncharacterized protein</fullName>
    </submittedName>
</protein>
<evidence type="ECO:0000313" key="4">
    <source>
        <dbReference type="Proteomes" id="UP001058974"/>
    </source>
</evidence>
<sequence length="160" mass="17584">MSSSSNDNSYTKTPSPKVETSKPPSSSSTKLEFHPALVVSNIRNNIHIVLDMETDLYGILGIYFVFMPALTGSCVILLFTLKIAGLCIVQMSILVQTWFSVLMFAGYGWCEGNSLTSTACFCEFMGAKDLLKGFSVACLRVRRETSALLRNTRARTNCST</sequence>
<keyword evidence="4" id="KW-1185">Reference proteome</keyword>
<dbReference type="AlphaFoldDB" id="A0A9D4ZWG2"/>
<evidence type="ECO:0000313" key="3">
    <source>
        <dbReference type="EMBL" id="KAI5386364.1"/>
    </source>
</evidence>
<name>A0A9D4ZWG2_PEA</name>
<feature type="transmembrane region" description="Helical" evidence="2">
    <location>
        <begin position="86"/>
        <end position="109"/>
    </location>
</feature>
<evidence type="ECO:0000256" key="2">
    <source>
        <dbReference type="SAM" id="Phobius"/>
    </source>
</evidence>
<comment type="caution">
    <text evidence="3">The sequence shown here is derived from an EMBL/GenBank/DDBJ whole genome shotgun (WGS) entry which is preliminary data.</text>
</comment>
<keyword evidence="2" id="KW-1133">Transmembrane helix</keyword>
<organism evidence="3 4">
    <name type="scientific">Pisum sativum</name>
    <name type="common">Garden pea</name>
    <name type="synonym">Lathyrus oleraceus</name>
    <dbReference type="NCBI Taxonomy" id="3888"/>
    <lineage>
        <taxon>Eukaryota</taxon>
        <taxon>Viridiplantae</taxon>
        <taxon>Streptophyta</taxon>
        <taxon>Embryophyta</taxon>
        <taxon>Tracheophyta</taxon>
        <taxon>Spermatophyta</taxon>
        <taxon>Magnoliopsida</taxon>
        <taxon>eudicotyledons</taxon>
        <taxon>Gunneridae</taxon>
        <taxon>Pentapetalae</taxon>
        <taxon>rosids</taxon>
        <taxon>fabids</taxon>
        <taxon>Fabales</taxon>
        <taxon>Fabaceae</taxon>
        <taxon>Papilionoideae</taxon>
        <taxon>50 kb inversion clade</taxon>
        <taxon>NPAAA clade</taxon>
        <taxon>Hologalegina</taxon>
        <taxon>IRL clade</taxon>
        <taxon>Fabeae</taxon>
        <taxon>Lathyrus</taxon>
    </lineage>
</organism>
<proteinExistence type="predicted"/>
<feature type="region of interest" description="Disordered" evidence="1">
    <location>
        <begin position="1"/>
        <end position="29"/>
    </location>
</feature>
<keyword evidence="2" id="KW-0472">Membrane</keyword>
<reference evidence="3 4" key="1">
    <citation type="journal article" date="2022" name="Nat. Genet.">
        <title>Improved pea reference genome and pan-genome highlight genomic features and evolutionary characteristics.</title>
        <authorList>
            <person name="Yang T."/>
            <person name="Liu R."/>
            <person name="Luo Y."/>
            <person name="Hu S."/>
            <person name="Wang D."/>
            <person name="Wang C."/>
            <person name="Pandey M.K."/>
            <person name="Ge S."/>
            <person name="Xu Q."/>
            <person name="Li N."/>
            <person name="Li G."/>
            <person name="Huang Y."/>
            <person name="Saxena R.K."/>
            <person name="Ji Y."/>
            <person name="Li M."/>
            <person name="Yan X."/>
            <person name="He Y."/>
            <person name="Liu Y."/>
            <person name="Wang X."/>
            <person name="Xiang C."/>
            <person name="Varshney R.K."/>
            <person name="Ding H."/>
            <person name="Gao S."/>
            <person name="Zong X."/>
        </authorList>
    </citation>
    <scope>NUCLEOTIDE SEQUENCE [LARGE SCALE GENOMIC DNA]</scope>
    <source>
        <strain evidence="3 4">cv. Zhongwan 6</strain>
    </source>
</reference>